<keyword evidence="3" id="KW-1185">Reference proteome</keyword>
<sequence>MMNLPFLLLIAILSLSTAAPTFNISEAIILTKIYMESDESLKEMSKEERAFVKVAWFLAELLGEGFDHDFNKNDAAVVGEVFLTTRPRSDEAFVAELTKKSPDLGARFKNMIDSQKKHLAMLKPEGQAFVKDIKDFVWNKSEETAKHL</sequence>
<feature type="chain" id="PRO_5041312185" evidence="1">
    <location>
        <begin position="19"/>
        <end position="148"/>
    </location>
</feature>
<evidence type="ECO:0000256" key="1">
    <source>
        <dbReference type="SAM" id="SignalP"/>
    </source>
</evidence>
<gene>
    <name evidence="2" type="ORF">CYNAS_LOCUS10298</name>
</gene>
<comment type="caution">
    <text evidence="2">The sequence shown here is derived from an EMBL/GenBank/DDBJ whole genome shotgun (WGS) entry which is preliminary data.</text>
</comment>
<dbReference type="AlphaFoldDB" id="A0AA36GTZ4"/>
<keyword evidence="1" id="KW-0732">Signal</keyword>
<accession>A0AA36GTZ4</accession>
<dbReference type="Gene3D" id="1.20.120.1100">
    <property type="match status" value="1"/>
</dbReference>
<organism evidence="2 3">
    <name type="scientific">Cylicocyclus nassatus</name>
    <name type="common">Nematode worm</name>
    <dbReference type="NCBI Taxonomy" id="53992"/>
    <lineage>
        <taxon>Eukaryota</taxon>
        <taxon>Metazoa</taxon>
        <taxon>Ecdysozoa</taxon>
        <taxon>Nematoda</taxon>
        <taxon>Chromadorea</taxon>
        <taxon>Rhabditida</taxon>
        <taxon>Rhabditina</taxon>
        <taxon>Rhabditomorpha</taxon>
        <taxon>Strongyloidea</taxon>
        <taxon>Strongylidae</taxon>
        <taxon>Cylicocyclus</taxon>
    </lineage>
</organism>
<evidence type="ECO:0000313" key="3">
    <source>
        <dbReference type="Proteomes" id="UP001176961"/>
    </source>
</evidence>
<dbReference type="Proteomes" id="UP001176961">
    <property type="component" value="Unassembled WGS sequence"/>
</dbReference>
<dbReference type="EMBL" id="CATQJL010000223">
    <property type="protein sequence ID" value="CAJ0598315.1"/>
    <property type="molecule type" value="Genomic_DNA"/>
</dbReference>
<feature type="signal peptide" evidence="1">
    <location>
        <begin position="1"/>
        <end position="18"/>
    </location>
</feature>
<evidence type="ECO:0000313" key="2">
    <source>
        <dbReference type="EMBL" id="CAJ0598315.1"/>
    </source>
</evidence>
<name>A0AA36GTZ4_CYLNA</name>
<reference evidence="2" key="1">
    <citation type="submission" date="2023-07" db="EMBL/GenBank/DDBJ databases">
        <authorList>
            <consortium name="CYATHOMIX"/>
        </authorList>
    </citation>
    <scope>NUCLEOTIDE SEQUENCE</scope>
    <source>
        <strain evidence="2">N/A</strain>
    </source>
</reference>
<proteinExistence type="predicted"/>
<protein>
    <submittedName>
        <fullName evidence="2">Uncharacterized protein</fullName>
    </submittedName>
</protein>